<dbReference type="AlphaFoldDB" id="A0A516GD56"/>
<dbReference type="RefSeq" id="WP_143784141.1">
    <property type="nucleotide sequence ID" value="NZ_CP041616.1"/>
</dbReference>
<gene>
    <name evidence="2" type="ORF">FNH13_14870</name>
</gene>
<evidence type="ECO:0000256" key="1">
    <source>
        <dbReference type="SAM" id="SignalP"/>
    </source>
</evidence>
<evidence type="ECO:0000313" key="2">
    <source>
        <dbReference type="EMBL" id="QDO89455.1"/>
    </source>
</evidence>
<organism evidence="2 3">
    <name type="scientific">Ornithinimicrobium ciconiae</name>
    <dbReference type="NCBI Taxonomy" id="2594265"/>
    <lineage>
        <taxon>Bacteria</taxon>
        <taxon>Bacillati</taxon>
        <taxon>Actinomycetota</taxon>
        <taxon>Actinomycetes</taxon>
        <taxon>Micrococcales</taxon>
        <taxon>Ornithinimicrobiaceae</taxon>
        <taxon>Ornithinimicrobium</taxon>
    </lineage>
</organism>
<dbReference type="EMBL" id="CP041616">
    <property type="protein sequence ID" value="QDO89455.1"/>
    <property type="molecule type" value="Genomic_DNA"/>
</dbReference>
<dbReference type="KEGG" id="orz:FNH13_14870"/>
<feature type="chain" id="PRO_5038425012" evidence="1">
    <location>
        <begin position="32"/>
        <end position="128"/>
    </location>
</feature>
<keyword evidence="3" id="KW-1185">Reference proteome</keyword>
<protein>
    <submittedName>
        <fullName evidence="2">Uncharacterized protein</fullName>
    </submittedName>
</protein>
<feature type="signal peptide" evidence="1">
    <location>
        <begin position="1"/>
        <end position="31"/>
    </location>
</feature>
<dbReference type="OrthoDB" id="5149767at2"/>
<name>A0A516GD56_9MICO</name>
<proteinExistence type="predicted"/>
<reference evidence="2 3" key="1">
    <citation type="submission" date="2019-07" db="EMBL/GenBank/DDBJ databases">
        <title>complete genome sequencing of Ornithinimicrobium sp. H23M54.</title>
        <authorList>
            <person name="Bae J.-W."/>
            <person name="Lee S.-Y."/>
        </authorList>
    </citation>
    <scope>NUCLEOTIDE SEQUENCE [LARGE SCALE GENOMIC DNA]</scope>
    <source>
        <strain evidence="2 3">H23M54</strain>
    </source>
</reference>
<keyword evidence="1" id="KW-0732">Signal</keyword>
<dbReference type="Proteomes" id="UP000315395">
    <property type="component" value="Chromosome"/>
</dbReference>
<accession>A0A516GD56</accession>
<evidence type="ECO:0000313" key="3">
    <source>
        <dbReference type="Proteomes" id="UP000315395"/>
    </source>
</evidence>
<sequence>MVDTSSWGVAVAARAGALAVLLGLAGCSLDAGDPEPQLTSAPDTAVINAAYGAPDSRQLELAVNSCNRDPQAEVEESGSDIRVTISLAGVDSGLDCQDSVKVELGSPLDGRRVIDAVNGQPVPVQPAE</sequence>